<comment type="caution">
    <text evidence="2">The sequence shown here is derived from an EMBL/GenBank/DDBJ whole genome shotgun (WGS) entry which is preliminary data.</text>
</comment>
<keyword evidence="1" id="KW-0812">Transmembrane</keyword>
<evidence type="ECO:0000313" key="3">
    <source>
        <dbReference type="Proteomes" id="UP001589627"/>
    </source>
</evidence>
<organism evidence="2 3">
    <name type="scientific">Actinoallomurus acaciae</name>
    <dbReference type="NCBI Taxonomy" id="502577"/>
    <lineage>
        <taxon>Bacteria</taxon>
        <taxon>Bacillati</taxon>
        <taxon>Actinomycetota</taxon>
        <taxon>Actinomycetes</taxon>
        <taxon>Streptosporangiales</taxon>
        <taxon>Thermomonosporaceae</taxon>
        <taxon>Actinoallomurus</taxon>
    </lineage>
</organism>
<reference evidence="2 3" key="1">
    <citation type="submission" date="2024-09" db="EMBL/GenBank/DDBJ databases">
        <authorList>
            <person name="Sun Q."/>
            <person name="Mori K."/>
        </authorList>
    </citation>
    <scope>NUCLEOTIDE SEQUENCE [LARGE SCALE GENOMIC DNA]</scope>
    <source>
        <strain evidence="2 3">TBRC 0563</strain>
    </source>
</reference>
<name>A0ABV5YUZ7_9ACTN</name>
<dbReference type="RefSeq" id="WP_378211924.1">
    <property type="nucleotide sequence ID" value="NZ_JBHLZP010000584.1"/>
</dbReference>
<sequence length="79" mass="7781">MDVKWSALGEVALVSLGVGVAIVVIFAVGVLAASVRPQPAETDAPAGAGALGTVAAGLCFLACAAIAAYGIYLIVPQFH</sequence>
<dbReference type="EMBL" id="JBHLZP010000584">
    <property type="protein sequence ID" value="MFB9838835.1"/>
    <property type="molecule type" value="Genomic_DNA"/>
</dbReference>
<keyword evidence="1" id="KW-1133">Transmembrane helix</keyword>
<gene>
    <name evidence="2" type="ORF">ACFFNX_42485</name>
</gene>
<feature type="transmembrane region" description="Helical" evidence="1">
    <location>
        <begin position="54"/>
        <end position="75"/>
    </location>
</feature>
<keyword evidence="3" id="KW-1185">Reference proteome</keyword>
<accession>A0ABV5YUZ7</accession>
<protein>
    <submittedName>
        <fullName evidence="2">Uncharacterized protein</fullName>
    </submittedName>
</protein>
<evidence type="ECO:0000313" key="2">
    <source>
        <dbReference type="EMBL" id="MFB9838835.1"/>
    </source>
</evidence>
<keyword evidence="1" id="KW-0472">Membrane</keyword>
<proteinExistence type="predicted"/>
<dbReference type="Proteomes" id="UP001589627">
    <property type="component" value="Unassembled WGS sequence"/>
</dbReference>
<feature type="transmembrane region" description="Helical" evidence="1">
    <location>
        <begin position="12"/>
        <end position="34"/>
    </location>
</feature>
<evidence type="ECO:0000256" key="1">
    <source>
        <dbReference type="SAM" id="Phobius"/>
    </source>
</evidence>